<dbReference type="Pfam" id="PF18802">
    <property type="entry name" value="CxC1"/>
    <property type="match status" value="1"/>
</dbReference>
<keyword evidence="4" id="KW-1185">Reference proteome</keyword>
<dbReference type="PANTHER" id="PTHR33096:SF1">
    <property type="entry name" value="CXC1-LIKE CYSTEINE CLUSTER ASSOCIATED WITH KDZ TRANSPOSASES DOMAIN-CONTAINING PROTEIN"/>
    <property type="match status" value="1"/>
</dbReference>
<dbReference type="STRING" id="200324.A0A2N5W5F6"/>
<name>A0A2N5W5F6_9BASI</name>
<dbReference type="Proteomes" id="UP000235388">
    <property type="component" value="Unassembled WGS sequence"/>
</dbReference>
<dbReference type="Pfam" id="PF18758">
    <property type="entry name" value="KDZ"/>
    <property type="match status" value="1"/>
</dbReference>
<dbReference type="AlphaFoldDB" id="A0A2N5W5F6"/>
<evidence type="ECO:0000313" key="3">
    <source>
        <dbReference type="EMBL" id="PLW57453.1"/>
    </source>
</evidence>
<accession>A0A2N5W5F6</accession>
<evidence type="ECO:0000313" key="4">
    <source>
        <dbReference type="Proteomes" id="UP000235388"/>
    </source>
</evidence>
<evidence type="ECO:0000259" key="2">
    <source>
        <dbReference type="Pfam" id="PF18802"/>
    </source>
</evidence>
<dbReference type="EMBL" id="PGCJ01000010">
    <property type="protein sequence ID" value="PLW57453.1"/>
    <property type="molecule type" value="Genomic_DNA"/>
</dbReference>
<comment type="caution">
    <text evidence="3">The sequence shown here is derived from an EMBL/GenBank/DDBJ whole genome shotgun (WGS) entry which is preliminary data.</text>
</comment>
<dbReference type="PANTHER" id="PTHR33096">
    <property type="entry name" value="CXC2 DOMAIN-CONTAINING PROTEIN"/>
    <property type="match status" value="1"/>
</dbReference>
<protein>
    <recommendedName>
        <fullName evidence="2">CxC1-like cysteine cluster associated with KDZ transposases domain-containing protein</fullName>
    </recommendedName>
</protein>
<reference evidence="3 4" key="1">
    <citation type="submission" date="2017-11" db="EMBL/GenBank/DDBJ databases">
        <title>De novo assembly and phasing of dikaryotic genomes from two isolates of Puccinia coronata f. sp. avenae, the causal agent of oat crown rust.</title>
        <authorList>
            <person name="Miller M.E."/>
            <person name="Zhang Y."/>
            <person name="Omidvar V."/>
            <person name="Sperschneider J."/>
            <person name="Schwessinger B."/>
            <person name="Raley C."/>
            <person name="Palmer J.M."/>
            <person name="Garnica D."/>
            <person name="Upadhyaya N."/>
            <person name="Rathjen J."/>
            <person name="Taylor J.M."/>
            <person name="Park R.F."/>
            <person name="Dodds P.N."/>
            <person name="Hirsch C.D."/>
            <person name="Kianian S.F."/>
            <person name="Figueroa M."/>
        </authorList>
    </citation>
    <scope>NUCLEOTIDE SEQUENCE [LARGE SCALE GENOMIC DNA]</scope>
    <source>
        <strain evidence="3">12NC29</strain>
    </source>
</reference>
<dbReference type="InterPro" id="IPR040521">
    <property type="entry name" value="KDZ"/>
</dbReference>
<evidence type="ECO:0000256" key="1">
    <source>
        <dbReference type="SAM" id="MobiDB-lite"/>
    </source>
</evidence>
<dbReference type="InterPro" id="IPR041320">
    <property type="entry name" value="CxC1"/>
</dbReference>
<sequence>MPRSLFSRFHSASRLPTQESKRAKRLRLNEQKESRAALSRLRSSNQPIYIQQPPEESNHDESIQFNVDIDGAPEWIDEELNLSDETQDSLRQIRLQKEWILQQNKQWRWVDLMAVLLPIYLHMKQVTSDWITSTWDQDRSSDVCACPADKKTSRVVDLIDLMGQKLQCVSFCSCMPDQVFLMAQGYIGSTPAFPQTAFSVRLLNFYDLLWNLCNSHATPFAEVMQQWNEPRSQRLLAKKSTKPCKLRRNLSGAIDAYRYLKRTQQQMIETVTSPHPQDRLAQRSCHSCFGRSHPDLLPKKNDCDIFICLDGNFQHRHHERAEKGHLLLQTPVLFIPPDEVEDAKEEIRQHELALRKLDKAKDRCSEIHKAADDKRNGTTWKGCDDTGIMGCCCRHDAVVYYCNINQSGEGRGLPFSIIKHLFTELDSSRKLRILYDIGCSLDKFIKLRKLLPHLSERMKFATSIFHSYVHDWKCQVAYNPRLNDGWGLTDGEGLERLWSYLSALVSPLQYATRNHRLSSINHRSFFHNAQGIERLVATLKRKTIKAYAHKQTALKVLNDLTILPNPHSFPIKNYTHDFFQCQWQKQCSFESNQKQADIEKKQEIAQHLERKEQLRLLAESFNSMVGTSKQGNEDALAILDNIYQLQKAHDEQLIKAGGYFNDLNAHDKDCEEHLALLWSAKSQLFKKAVEIQSELQPLKNSKNRGDWLGTRLKEKIFAALNRQKAAVVKVIKTFCDRRCKYLSKFALELVNLPENQPFDYSNFLAMTLDDPIWNDGFLCTSKEPWAVEPIVRNGIHTVLAFDRANEEIDWITIDLQHALSWGVYHHKQLTQAKDKCSHEGSEDRDSDDIVCFAAKKLGGQSDAGFRMGKTILRGDVETSLEKHRLLLLSWNDTILDMLSNELTNRSNLPRCWFELLGLLLQNVDADNISEIDEDMEKVELDDGDSDGESVGVAMLDGYEEENNKD</sequence>
<feature type="region of interest" description="Disordered" evidence="1">
    <location>
        <begin position="17"/>
        <end position="37"/>
    </location>
</feature>
<organism evidence="3 4">
    <name type="scientific">Puccinia coronata f. sp. avenae</name>
    <dbReference type="NCBI Taxonomy" id="200324"/>
    <lineage>
        <taxon>Eukaryota</taxon>
        <taxon>Fungi</taxon>
        <taxon>Dikarya</taxon>
        <taxon>Basidiomycota</taxon>
        <taxon>Pucciniomycotina</taxon>
        <taxon>Pucciniomycetes</taxon>
        <taxon>Pucciniales</taxon>
        <taxon>Pucciniaceae</taxon>
        <taxon>Puccinia</taxon>
    </lineage>
</organism>
<feature type="domain" description="CxC1-like cysteine cluster associated with KDZ transposases" evidence="2">
    <location>
        <begin position="129"/>
        <end position="233"/>
    </location>
</feature>
<dbReference type="OrthoDB" id="2506489at2759"/>
<proteinExistence type="predicted"/>
<feature type="region of interest" description="Disordered" evidence="1">
    <location>
        <begin position="939"/>
        <end position="965"/>
    </location>
</feature>
<gene>
    <name evidence="3" type="ORF">PCANC_02651</name>
</gene>